<keyword evidence="1" id="KW-0472">Membrane</keyword>
<keyword evidence="1" id="KW-0812">Transmembrane</keyword>
<evidence type="ECO:0000256" key="1">
    <source>
        <dbReference type="SAM" id="Phobius"/>
    </source>
</evidence>
<accession>A0A8S1R752</accession>
<organism evidence="2 3">
    <name type="scientific">Paramecium sonneborni</name>
    <dbReference type="NCBI Taxonomy" id="65129"/>
    <lineage>
        <taxon>Eukaryota</taxon>
        <taxon>Sar</taxon>
        <taxon>Alveolata</taxon>
        <taxon>Ciliophora</taxon>
        <taxon>Intramacronucleata</taxon>
        <taxon>Oligohymenophorea</taxon>
        <taxon>Peniculida</taxon>
        <taxon>Parameciidae</taxon>
        <taxon>Paramecium</taxon>
    </lineage>
</organism>
<gene>
    <name evidence="2" type="ORF">PSON_ATCC_30995.1.T1480103</name>
</gene>
<keyword evidence="1" id="KW-1133">Transmembrane helix</keyword>
<evidence type="ECO:0000313" key="2">
    <source>
        <dbReference type="EMBL" id="CAD8124006.1"/>
    </source>
</evidence>
<comment type="caution">
    <text evidence="2">The sequence shown here is derived from an EMBL/GenBank/DDBJ whole genome shotgun (WGS) entry which is preliminary data.</text>
</comment>
<name>A0A8S1R752_9CILI</name>
<reference evidence="2" key="1">
    <citation type="submission" date="2021-01" db="EMBL/GenBank/DDBJ databases">
        <authorList>
            <consortium name="Genoscope - CEA"/>
            <person name="William W."/>
        </authorList>
    </citation>
    <scope>NUCLEOTIDE SEQUENCE</scope>
</reference>
<protein>
    <recommendedName>
        <fullName evidence="4">Transmembrane protein</fullName>
    </recommendedName>
</protein>
<dbReference type="Proteomes" id="UP000692954">
    <property type="component" value="Unassembled WGS sequence"/>
</dbReference>
<proteinExistence type="predicted"/>
<keyword evidence="3" id="KW-1185">Reference proteome</keyword>
<feature type="transmembrane region" description="Helical" evidence="1">
    <location>
        <begin position="128"/>
        <end position="144"/>
    </location>
</feature>
<dbReference type="AlphaFoldDB" id="A0A8S1R752"/>
<evidence type="ECO:0000313" key="3">
    <source>
        <dbReference type="Proteomes" id="UP000692954"/>
    </source>
</evidence>
<dbReference type="EMBL" id="CAJJDN010000148">
    <property type="protein sequence ID" value="CAD8124006.1"/>
    <property type="molecule type" value="Genomic_DNA"/>
</dbReference>
<evidence type="ECO:0008006" key="4">
    <source>
        <dbReference type="Google" id="ProtNLM"/>
    </source>
</evidence>
<sequence length="268" mass="31994">MKRKATLKRKGIFTLNILPIAVRNHEEYMNDLKMQAIRLQIQKIVHFDPMLKSLLNSKPNHKNYTRSLFKNQLNRSYIEQKQQEIESQQRAKSTEGSIFGDTSIKYKRLISRGTIQIKMHKLTIKRRFRKLVLAVCLLLTYFRYNPIRRKMQRLSRPRISIFRSRNILDRLPQLLQIEKANTVNESQTSKEPPCQLKKKHSSMGSFDAFMKRPIQQFIVRQNTDQFSQKRICRTEHSQVQSMYNFFKKQRKTMLFLKSSSIKLISLNQ</sequence>
<dbReference type="OrthoDB" id="296473at2759"/>